<accession>A0A4E0QJR4</accession>
<keyword evidence="2" id="KW-1185">Reference proteome</keyword>
<evidence type="ECO:0000313" key="1">
    <source>
        <dbReference type="EMBL" id="TGN99869.1"/>
    </source>
</evidence>
<name>A0A4E0QJR4_9GAMM</name>
<comment type="caution">
    <text evidence="1">The sequence shown here is derived from an EMBL/GenBank/DDBJ whole genome shotgun (WGS) entry which is preliminary data.</text>
</comment>
<dbReference type="EMBL" id="JSZA02000297">
    <property type="protein sequence ID" value="TGN99869.1"/>
    <property type="molecule type" value="Genomic_DNA"/>
</dbReference>
<protein>
    <submittedName>
        <fullName evidence="1">Uncharacterized protein</fullName>
    </submittedName>
</protein>
<gene>
    <name evidence="1" type="ORF">PN36_32680</name>
</gene>
<evidence type="ECO:0000313" key="2">
    <source>
        <dbReference type="Proteomes" id="UP000030428"/>
    </source>
</evidence>
<organism evidence="1 2">
    <name type="scientific">Candidatus Thiomargarita nelsonii</name>
    <dbReference type="NCBI Taxonomy" id="1003181"/>
    <lineage>
        <taxon>Bacteria</taxon>
        <taxon>Pseudomonadati</taxon>
        <taxon>Pseudomonadota</taxon>
        <taxon>Gammaproteobacteria</taxon>
        <taxon>Thiotrichales</taxon>
        <taxon>Thiotrichaceae</taxon>
        <taxon>Thiomargarita</taxon>
    </lineage>
</organism>
<proteinExistence type="predicted"/>
<dbReference type="Proteomes" id="UP000030428">
    <property type="component" value="Unassembled WGS sequence"/>
</dbReference>
<sequence>MSRRARERSQEIWTQQVGNSKKRVLLVEGTDDVEVYRLLFNCKFPAKDWEQNWILSHAGGKQPLIEILVKEPTWLGLIDRDEWSEDRILREQKALSNLLLLPRFCMENYLICPDEIWETLSENQRTKITGGLPRLKAEILADKDKWVRHCVLWSVINPLWEGLKALGFKSALLDFNTAQNDAKIQEILKKWYALFEPYAIFIQFQKRLNFVMAKSESEQLRLWVHGKQFYHSYVHQVLNQLLGQESAVVRRYEIFRTCRLPNELDFVYQKMGLL</sequence>
<dbReference type="AlphaFoldDB" id="A0A4E0QJR4"/>
<reference evidence="1 2" key="1">
    <citation type="journal article" date="2016" name="Front. Microbiol.">
        <title>Single-Cell (Meta-)Genomics of a Dimorphic Candidatus Thiomargarita nelsonii Reveals Genomic Plasticity.</title>
        <authorList>
            <person name="Flood B.E."/>
            <person name="Fliss P."/>
            <person name="Jones D.S."/>
            <person name="Dick G.J."/>
            <person name="Jain S."/>
            <person name="Kaster A.K."/>
            <person name="Winkel M."/>
            <person name="Mussmann M."/>
            <person name="Bailey J."/>
        </authorList>
    </citation>
    <scope>NUCLEOTIDE SEQUENCE [LARGE SCALE GENOMIC DNA]</scope>
    <source>
        <strain evidence="1">Hydrate Ridge</strain>
    </source>
</reference>